<name>A0A9D4J479_DREPO</name>
<organism evidence="2 3">
    <name type="scientific">Dreissena polymorpha</name>
    <name type="common">Zebra mussel</name>
    <name type="synonym">Mytilus polymorpha</name>
    <dbReference type="NCBI Taxonomy" id="45954"/>
    <lineage>
        <taxon>Eukaryota</taxon>
        <taxon>Metazoa</taxon>
        <taxon>Spiralia</taxon>
        <taxon>Lophotrochozoa</taxon>
        <taxon>Mollusca</taxon>
        <taxon>Bivalvia</taxon>
        <taxon>Autobranchia</taxon>
        <taxon>Heteroconchia</taxon>
        <taxon>Euheterodonta</taxon>
        <taxon>Imparidentia</taxon>
        <taxon>Neoheterodontei</taxon>
        <taxon>Myida</taxon>
        <taxon>Dreissenoidea</taxon>
        <taxon>Dreissenidae</taxon>
        <taxon>Dreissena</taxon>
    </lineage>
</organism>
<evidence type="ECO:0000313" key="3">
    <source>
        <dbReference type="Proteomes" id="UP000828390"/>
    </source>
</evidence>
<dbReference type="Proteomes" id="UP000828390">
    <property type="component" value="Unassembled WGS sequence"/>
</dbReference>
<dbReference type="AlphaFoldDB" id="A0A9D4J479"/>
<gene>
    <name evidence="2" type="ORF">DPMN_148669</name>
</gene>
<accession>A0A9D4J479</accession>
<reference evidence="2" key="1">
    <citation type="journal article" date="2019" name="bioRxiv">
        <title>The Genome of the Zebra Mussel, Dreissena polymorpha: A Resource for Invasive Species Research.</title>
        <authorList>
            <person name="McCartney M.A."/>
            <person name="Auch B."/>
            <person name="Kono T."/>
            <person name="Mallez S."/>
            <person name="Zhang Y."/>
            <person name="Obille A."/>
            <person name="Becker A."/>
            <person name="Abrahante J.E."/>
            <person name="Garbe J."/>
            <person name="Badalamenti J.P."/>
            <person name="Herman A."/>
            <person name="Mangelson H."/>
            <person name="Liachko I."/>
            <person name="Sullivan S."/>
            <person name="Sone E.D."/>
            <person name="Koren S."/>
            <person name="Silverstein K.A.T."/>
            <person name="Beckman K.B."/>
            <person name="Gohl D.M."/>
        </authorList>
    </citation>
    <scope>NUCLEOTIDE SEQUENCE</scope>
    <source>
        <strain evidence="2">Duluth1</strain>
        <tissue evidence="2">Whole animal</tissue>
    </source>
</reference>
<feature type="signal peptide" evidence="1">
    <location>
        <begin position="1"/>
        <end position="15"/>
    </location>
</feature>
<reference evidence="2" key="2">
    <citation type="submission" date="2020-11" db="EMBL/GenBank/DDBJ databases">
        <authorList>
            <person name="McCartney M.A."/>
            <person name="Auch B."/>
            <person name="Kono T."/>
            <person name="Mallez S."/>
            <person name="Becker A."/>
            <person name="Gohl D.M."/>
            <person name="Silverstein K.A.T."/>
            <person name="Koren S."/>
            <person name="Bechman K.B."/>
            <person name="Herman A."/>
            <person name="Abrahante J.E."/>
            <person name="Garbe J."/>
        </authorList>
    </citation>
    <scope>NUCLEOTIDE SEQUENCE</scope>
    <source>
        <strain evidence="2">Duluth1</strain>
        <tissue evidence="2">Whole animal</tissue>
    </source>
</reference>
<dbReference type="PROSITE" id="PS51257">
    <property type="entry name" value="PROKAR_LIPOPROTEIN"/>
    <property type="match status" value="1"/>
</dbReference>
<evidence type="ECO:0000256" key="1">
    <source>
        <dbReference type="SAM" id="SignalP"/>
    </source>
</evidence>
<protein>
    <submittedName>
        <fullName evidence="2">Uncharacterized protein</fullName>
    </submittedName>
</protein>
<feature type="chain" id="PRO_5039105140" evidence="1">
    <location>
        <begin position="16"/>
        <end position="328"/>
    </location>
</feature>
<keyword evidence="3" id="KW-1185">Reference proteome</keyword>
<proteinExistence type="predicted"/>
<keyword evidence="1" id="KW-0732">Signal</keyword>
<sequence length="328" mass="35603">MKSIIVVALICGVGACPFPDGLVGNWTTATIGTLVITKTTLQTTSTAYLSTAQKYECMFNYTFNNETSYVLKSTTSKVIISGIPALFFWMCIEFHESHADAYYHYINMPLGTGVIVTRLSAQLSGADVKGYNVCTTARALEEFEPMIREGTALNGSSACPEPLIGTNYFDYITTSGTKDCSTNYTGYLESCFDQNKTRLDVVTNTSCTANPFSTTGKQLNCLFTIPIGNETSDKYITMLYNMDKGAASPFFCMFLDGLDNSTRSKASVAPGTCVLGQNASVVPTSGFRLELYTNDTCNGAQQNQAPPFCTSVCMMTFAVLKFVVLTPL</sequence>
<evidence type="ECO:0000313" key="2">
    <source>
        <dbReference type="EMBL" id="KAH3795123.1"/>
    </source>
</evidence>
<dbReference type="EMBL" id="JAIWYP010000007">
    <property type="protein sequence ID" value="KAH3795123.1"/>
    <property type="molecule type" value="Genomic_DNA"/>
</dbReference>
<comment type="caution">
    <text evidence="2">The sequence shown here is derived from an EMBL/GenBank/DDBJ whole genome shotgun (WGS) entry which is preliminary data.</text>
</comment>